<name>A0A2S1L8F4_9FLAO</name>
<dbReference type="Proteomes" id="UP000244527">
    <property type="component" value="Chromosome"/>
</dbReference>
<accession>A0A2S1L8F4</accession>
<evidence type="ECO:0000313" key="2">
    <source>
        <dbReference type="Proteomes" id="UP000244527"/>
    </source>
</evidence>
<dbReference type="OrthoDB" id="1191355at2"/>
<proteinExistence type="predicted"/>
<reference evidence="1 2" key="1">
    <citation type="submission" date="2017-04" db="EMBL/GenBank/DDBJ databases">
        <title>Compelte genome sequence of WV33.</title>
        <authorList>
            <person name="Lee P.C."/>
        </authorList>
    </citation>
    <scope>NUCLEOTIDE SEQUENCE [LARGE SCALE GENOMIC DNA]</scope>
    <source>
        <strain evidence="1 2">WV33</strain>
    </source>
</reference>
<evidence type="ECO:0000313" key="1">
    <source>
        <dbReference type="EMBL" id="AWG20029.1"/>
    </source>
</evidence>
<organism evidence="1 2">
    <name type="scientific">Flavobacterium faecale</name>
    <dbReference type="NCBI Taxonomy" id="1355330"/>
    <lineage>
        <taxon>Bacteria</taxon>
        <taxon>Pseudomonadati</taxon>
        <taxon>Bacteroidota</taxon>
        <taxon>Flavobacteriia</taxon>
        <taxon>Flavobacteriales</taxon>
        <taxon>Flavobacteriaceae</taxon>
        <taxon>Flavobacterium</taxon>
    </lineage>
</organism>
<protein>
    <submittedName>
        <fullName evidence="1">Uncharacterized protein</fullName>
    </submittedName>
</protein>
<sequence>MRTTEKKQPLEQSKQPFHWLKRKAMIMITALMIGMANGMNMGEDITLKKQNQTELQDKKD</sequence>
<dbReference type="EMBL" id="CP020918">
    <property type="protein sequence ID" value="AWG20029.1"/>
    <property type="molecule type" value="Genomic_DNA"/>
</dbReference>
<keyword evidence="2" id="KW-1185">Reference proteome</keyword>
<gene>
    <name evidence="1" type="ORF">FFWV33_00075</name>
</gene>
<dbReference type="AlphaFoldDB" id="A0A2S1L8F4"/>
<dbReference type="RefSeq" id="WP_108738998.1">
    <property type="nucleotide sequence ID" value="NZ_CP020918.1"/>
</dbReference>
<dbReference type="KEGG" id="ffa:FFWV33_00075"/>